<proteinExistence type="inferred from homology"/>
<evidence type="ECO:0000256" key="2">
    <source>
        <dbReference type="ARBA" id="ARBA00011900"/>
    </source>
</evidence>
<sequence>MMTQEFTQTLFAWMGGKHYLRKKIIPILNSIDHETYVEPFLGSGVIFLNKRPAKYSVINDLNGEITNLFQCVQNDFDDLAKRLEWFVCSRQLFFELAAIEPESLSKVERAARFLFLQRCVMYGQKDYVSFRFGRKRTAEFNPDKLLSRMRRVRQKLLDTTILNLSWEQVVELFDAPDSLFYLDPPYLVKKKCYSSGNFVEDDFVNMAKVLKGIQGKFVLSLNDCDAVREIFRDFDFLAGNGPVQWALAGIMVLAAVTGIVIVAKRFREQRL</sequence>
<dbReference type="GO" id="GO:0032259">
    <property type="term" value="P:methylation"/>
    <property type="evidence" value="ECO:0007669"/>
    <property type="project" value="UniProtKB-KW"/>
</dbReference>
<name>C6AD82_BARGA</name>
<evidence type="ECO:0000256" key="1">
    <source>
        <dbReference type="ARBA" id="ARBA00006594"/>
    </source>
</evidence>
<comment type="catalytic activity">
    <reaction evidence="6">
        <text>a 2'-deoxyadenosine in DNA + S-adenosyl-L-methionine = an N(6)-methyl-2'-deoxyadenosine in DNA + S-adenosyl-L-homocysteine + H(+)</text>
        <dbReference type="Rhea" id="RHEA:15197"/>
        <dbReference type="Rhea" id="RHEA-COMP:12418"/>
        <dbReference type="Rhea" id="RHEA-COMP:12419"/>
        <dbReference type="ChEBI" id="CHEBI:15378"/>
        <dbReference type="ChEBI" id="CHEBI:57856"/>
        <dbReference type="ChEBI" id="CHEBI:59789"/>
        <dbReference type="ChEBI" id="CHEBI:90615"/>
        <dbReference type="ChEBI" id="CHEBI:90616"/>
        <dbReference type="EC" id="2.1.1.72"/>
    </reaction>
</comment>
<dbReference type="InterPro" id="IPR012327">
    <property type="entry name" value="MeTrfase_D12"/>
</dbReference>
<accession>C6AD82</accession>
<evidence type="ECO:0000256" key="8">
    <source>
        <dbReference type="SAM" id="Phobius"/>
    </source>
</evidence>
<dbReference type="RefSeq" id="WP_015856228.1">
    <property type="nucleotide sequence ID" value="NC_012846.1"/>
</dbReference>
<dbReference type="EMBL" id="CP001562">
    <property type="protein sequence ID" value="ACS51143.1"/>
    <property type="molecule type" value="Genomic_DNA"/>
</dbReference>
<keyword evidence="8" id="KW-0472">Membrane</keyword>
<keyword evidence="10" id="KW-1185">Reference proteome</keyword>
<keyword evidence="8" id="KW-0812">Transmembrane</keyword>
<evidence type="ECO:0000256" key="3">
    <source>
        <dbReference type="ARBA" id="ARBA00022603"/>
    </source>
</evidence>
<dbReference type="InterPro" id="IPR012263">
    <property type="entry name" value="M_m6A_EcoRV"/>
</dbReference>
<dbReference type="AlphaFoldDB" id="C6AD82"/>
<dbReference type="EC" id="2.1.1.72" evidence="2"/>
<keyword evidence="8" id="KW-1133">Transmembrane helix</keyword>
<dbReference type="STRING" id="634504.Bgr_08570"/>
<feature type="binding site" evidence="7">
    <location>
        <position position="17"/>
    </location>
    <ligand>
        <name>S-adenosyl-L-methionine</name>
        <dbReference type="ChEBI" id="CHEBI:59789"/>
    </ligand>
</feature>
<dbReference type="GO" id="GO:0043565">
    <property type="term" value="F:sequence-specific DNA binding"/>
    <property type="evidence" value="ECO:0007669"/>
    <property type="project" value="TreeGrafter"/>
</dbReference>
<dbReference type="GO" id="GO:1904047">
    <property type="term" value="F:S-adenosyl-L-methionine binding"/>
    <property type="evidence" value="ECO:0007669"/>
    <property type="project" value="TreeGrafter"/>
</dbReference>
<feature type="binding site" evidence="7">
    <location>
        <position position="183"/>
    </location>
    <ligand>
        <name>S-adenosyl-L-methionine</name>
        <dbReference type="ChEBI" id="CHEBI:59789"/>
    </ligand>
</feature>
<evidence type="ECO:0000256" key="7">
    <source>
        <dbReference type="PIRSR" id="PIRSR000398-1"/>
    </source>
</evidence>
<dbReference type="Gene3D" id="3.40.50.150">
    <property type="entry name" value="Vaccinia Virus protein VP39"/>
    <property type="match status" value="1"/>
</dbReference>
<dbReference type="SUPFAM" id="SSF53335">
    <property type="entry name" value="S-adenosyl-L-methionine-dependent methyltransferases"/>
    <property type="match status" value="1"/>
</dbReference>
<dbReference type="InterPro" id="IPR029063">
    <property type="entry name" value="SAM-dependent_MTases_sf"/>
</dbReference>
<dbReference type="Pfam" id="PF02086">
    <property type="entry name" value="MethyltransfD12"/>
    <property type="match status" value="1"/>
</dbReference>
<dbReference type="eggNOG" id="COG0338">
    <property type="taxonomic scope" value="Bacteria"/>
</dbReference>
<dbReference type="REBASE" id="21075">
    <property type="entry name" value="M.Bgr4ORF8570P"/>
</dbReference>
<dbReference type="Proteomes" id="UP000001489">
    <property type="component" value="Chromosome"/>
</dbReference>
<evidence type="ECO:0000256" key="4">
    <source>
        <dbReference type="ARBA" id="ARBA00022679"/>
    </source>
</evidence>
<reference evidence="9 10" key="1">
    <citation type="journal article" date="2009" name="PLoS Genet.">
        <title>Run-off replication of host-adaptability genes is associated with gene transfer agents in the genome of mouse-infecting Bartonella grahamii.</title>
        <authorList>
            <person name="Berglund E.C."/>
            <person name="Frank A.C."/>
            <person name="Calteau A."/>
            <person name="Vinnere Pettersson O."/>
            <person name="Granberg F."/>
            <person name="Eriksson A.-S."/>
            <person name="Naeslund K."/>
            <person name="Holmberg M."/>
            <person name="Lindroos H."/>
            <person name="Andersson S.G."/>
        </authorList>
    </citation>
    <scope>NUCLEOTIDE SEQUENCE [LARGE SCALE GENOMIC DNA]</scope>
    <source>
        <strain evidence="10">as4aup</strain>
    </source>
</reference>
<protein>
    <recommendedName>
        <fullName evidence="2">site-specific DNA-methyltransferase (adenine-specific)</fullName>
        <ecNumber evidence="2">2.1.1.72</ecNumber>
    </recommendedName>
</protein>
<feature type="binding site" evidence="7">
    <location>
        <position position="60"/>
    </location>
    <ligand>
        <name>S-adenosyl-L-methionine</name>
        <dbReference type="ChEBI" id="CHEBI:59789"/>
    </ligand>
</feature>
<dbReference type="GO" id="GO:0009007">
    <property type="term" value="F:site-specific DNA-methyltransferase (adenine-specific) activity"/>
    <property type="evidence" value="ECO:0007669"/>
    <property type="project" value="UniProtKB-EC"/>
</dbReference>
<dbReference type="PANTHER" id="PTHR30481:SF4">
    <property type="entry name" value="SITE-SPECIFIC DNA-METHYLTRANSFERASE (ADENINE-SPECIFIC)"/>
    <property type="match status" value="1"/>
</dbReference>
<evidence type="ECO:0000313" key="9">
    <source>
        <dbReference type="EMBL" id="ACS51143.1"/>
    </source>
</evidence>
<keyword evidence="3 9" id="KW-0489">Methyltransferase</keyword>
<evidence type="ECO:0000313" key="10">
    <source>
        <dbReference type="Proteomes" id="UP000001489"/>
    </source>
</evidence>
<dbReference type="InterPro" id="IPR023095">
    <property type="entry name" value="Ade_MeTrfase_dom_2"/>
</dbReference>
<gene>
    <name evidence="9" type="ordered locus">Bgr_08570</name>
</gene>
<feature type="transmembrane region" description="Helical" evidence="8">
    <location>
        <begin position="245"/>
        <end position="263"/>
    </location>
</feature>
<keyword evidence="5" id="KW-0949">S-adenosyl-L-methionine</keyword>
<dbReference type="Gene3D" id="1.10.1020.10">
    <property type="entry name" value="Adenine-specific Methyltransferase, Domain 2"/>
    <property type="match status" value="1"/>
</dbReference>
<dbReference type="HOGENOM" id="CLU_063430_1_2_5"/>
<keyword evidence="4" id="KW-0808">Transferase</keyword>
<dbReference type="KEGG" id="bgr:Bgr_08570"/>
<dbReference type="PIRSF" id="PIRSF000398">
    <property type="entry name" value="M_m6A_EcoRV"/>
    <property type="match status" value="1"/>
</dbReference>
<dbReference type="PRINTS" id="PR00505">
    <property type="entry name" value="D12N6MTFRASE"/>
</dbReference>
<dbReference type="GO" id="GO:0006298">
    <property type="term" value="P:mismatch repair"/>
    <property type="evidence" value="ECO:0007669"/>
    <property type="project" value="TreeGrafter"/>
</dbReference>
<evidence type="ECO:0000256" key="5">
    <source>
        <dbReference type="ARBA" id="ARBA00022691"/>
    </source>
</evidence>
<evidence type="ECO:0000256" key="6">
    <source>
        <dbReference type="ARBA" id="ARBA00047942"/>
    </source>
</evidence>
<dbReference type="GO" id="GO:0009307">
    <property type="term" value="P:DNA restriction-modification system"/>
    <property type="evidence" value="ECO:0007669"/>
    <property type="project" value="InterPro"/>
</dbReference>
<organism evidence="9 10">
    <name type="scientific">Bartonella grahamii (strain as4aup)</name>
    <dbReference type="NCBI Taxonomy" id="634504"/>
    <lineage>
        <taxon>Bacteria</taxon>
        <taxon>Pseudomonadati</taxon>
        <taxon>Pseudomonadota</taxon>
        <taxon>Alphaproteobacteria</taxon>
        <taxon>Hyphomicrobiales</taxon>
        <taxon>Bartonellaceae</taxon>
        <taxon>Bartonella</taxon>
    </lineage>
</organism>
<dbReference type="PANTHER" id="PTHR30481">
    <property type="entry name" value="DNA ADENINE METHYLASE"/>
    <property type="match status" value="1"/>
</dbReference>
<feature type="binding site" evidence="7">
    <location>
        <position position="13"/>
    </location>
    <ligand>
        <name>S-adenosyl-L-methionine</name>
        <dbReference type="ChEBI" id="CHEBI:59789"/>
    </ligand>
</feature>
<comment type="similarity">
    <text evidence="1">Belongs to the N(4)/N(6)-methyltransferase family.</text>
</comment>